<sequence>MARKGKQPAPANTQQAQRAPAHKGEPKGDLTNPSSEPHNFCNAISHRYYKKLLDRKVHSKRKLDILDHMKDFVEDLINHHQWQFLHNGPVEINETLLREFYGNFYGADLQTVFLRQHEIDISEKAIAGYLKIQVVPKTKDAYEKAISDKNMGRLNWERILKQVATHAASWTLSDEKIPRTASLEMNFLTLEARVWQQIVANYVMPSTHELSITANVAILIWLILERKKVNLAAKVGAPWEIQDLIYRVPSNKRSLPHGNWCKVHKAPKRKRKRSGDGTSTESSAPLQQPQHFHQFSHMVIRELASIKRKIIRNYENSKKLTQEINPRADFSSLEPHTPESEQTESDSDSGDEIPPMDL</sequence>
<accession>A0ABU6URG9</accession>
<evidence type="ECO:0000313" key="3">
    <source>
        <dbReference type="EMBL" id="MED6163927.1"/>
    </source>
</evidence>
<feature type="compositionally biased region" description="Acidic residues" evidence="1">
    <location>
        <begin position="341"/>
        <end position="351"/>
    </location>
</feature>
<feature type="compositionally biased region" description="Basic residues" evidence="1">
    <location>
        <begin position="262"/>
        <end position="273"/>
    </location>
</feature>
<dbReference type="Pfam" id="PF20167">
    <property type="entry name" value="Transposase_32"/>
    <property type="match status" value="1"/>
</dbReference>
<reference evidence="3 4" key="1">
    <citation type="journal article" date="2023" name="Plants (Basel)">
        <title>Bridging the Gap: Combining Genomics and Transcriptomics Approaches to Understand Stylosanthes scabra, an Orphan Legume from the Brazilian Caatinga.</title>
        <authorList>
            <person name="Ferreira-Neto J.R.C."/>
            <person name="da Silva M.D."/>
            <person name="Binneck E."/>
            <person name="de Melo N.F."/>
            <person name="da Silva R.H."/>
            <person name="de Melo A.L.T.M."/>
            <person name="Pandolfi V."/>
            <person name="Bustamante F.O."/>
            <person name="Brasileiro-Vidal A.C."/>
            <person name="Benko-Iseppon A.M."/>
        </authorList>
    </citation>
    <scope>NUCLEOTIDE SEQUENCE [LARGE SCALE GENOMIC DNA]</scope>
    <source>
        <tissue evidence="3">Leaves</tissue>
    </source>
</reference>
<comment type="caution">
    <text evidence="3">The sequence shown here is derived from an EMBL/GenBank/DDBJ whole genome shotgun (WGS) entry which is preliminary data.</text>
</comment>
<dbReference type="InterPro" id="IPR046796">
    <property type="entry name" value="Transposase_32_dom"/>
</dbReference>
<keyword evidence="4" id="KW-1185">Reference proteome</keyword>
<gene>
    <name evidence="3" type="ORF">PIB30_084838</name>
</gene>
<organism evidence="3 4">
    <name type="scientific">Stylosanthes scabra</name>
    <dbReference type="NCBI Taxonomy" id="79078"/>
    <lineage>
        <taxon>Eukaryota</taxon>
        <taxon>Viridiplantae</taxon>
        <taxon>Streptophyta</taxon>
        <taxon>Embryophyta</taxon>
        <taxon>Tracheophyta</taxon>
        <taxon>Spermatophyta</taxon>
        <taxon>Magnoliopsida</taxon>
        <taxon>eudicotyledons</taxon>
        <taxon>Gunneridae</taxon>
        <taxon>Pentapetalae</taxon>
        <taxon>rosids</taxon>
        <taxon>fabids</taxon>
        <taxon>Fabales</taxon>
        <taxon>Fabaceae</taxon>
        <taxon>Papilionoideae</taxon>
        <taxon>50 kb inversion clade</taxon>
        <taxon>dalbergioids sensu lato</taxon>
        <taxon>Dalbergieae</taxon>
        <taxon>Pterocarpus clade</taxon>
        <taxon>Stylosanthes</taxon>
    </lineage>
</organism>
<name>A0ABU6URG9_9FABA</name>
<evidence type="ECO:0000313" key="4">
    <source>
        <dbReference type="Proteomes" id="UP001341840"/>
    </source>
</evidence>
<feature type="compositionally biased region" description="Polar residues" evidence="1">
    <location>
        <begin position="276"/>
        <end position="291"/>
    </location>
</feature>
<feature type="region of interest" description="Disordered" evidence="1">
    <location>
        <begin position="321"/>
        <end position="358"/>
    </location>
</feature>
<evidence type="ECO:0000256" key="1">
    <source>
        <dbReference type="SAM" id="MobiDB-lite"/>
    </source>
</evidence>
<dbReference type="EMBL" id="JASCZI010122219">
    <property type="protein sequence ID" value="MED6163927.1"/>
    <property type="molecule type" value="Genomic_DNA"/>
</dbReference>
<protein>
    <recommendedName>
        <fullName evidence="2">Putative plant transposon protein domain-containing protein</fullName>
    </recommendedName>
</protein>
<feature type="region of interest" description="Disordered" evidence="1">
    <location>
        <begin position="257"/>
        <end position="291"/>
    </location>
</feature>
<feature type="domain" description="Putative plant transposon protein" evidence="2">
    <location>
        <begin position="79"/>
        <end position="259"/>
    </location>
</feature>
<feature type="region of interest" description="Disordered" evidence="1">
    <location>
        <begin position="1"/>
        <end position="37"/>
    </location>
</feature>
<dbReference type="Proteomes" id="UP001341840">
    <property type="component" value="Unassembled WGS sequence"/>
</dbReference>
<proteinExistence type="predicted"/>
<evidence type="ECO:0000259" key="2">
    <source>
        <dbReference type="Pfam" id="PF20167"/>
    </source>
</evidence>